<reference evidence="1" key="1">
    <citation type="submission" date="2014-09" db="EMBL/GenBank/DDBJ databases">
        <authorList>
            <person name="Magalhaes I.L.F."/>
            <person name="Oliveira U."/>
            <person name="Santos F.R."/>
            <person name="Vidigal T.H.D.A."/>
            <person name="Brescovit A.D."/>
            <person name="Santos A.J."/>
        </authorList>
    </citation>
    <scope>NUCLEOTIDE SEQUENCE</scope>
    <source>
        <tissue evidence="1">Shoot tissue taken approximately 20 cm above the soil surface</tissue>
    </source>
</reference>
<evidence type="ECO:0000313" key="1">
    <source>
        <dbReference type="EMBL" id="JAD28808.1"/>
    </source>
</evidence>
<dbReference type="AlphaFoldDB" id="A0A0A8YTP1"/>
<protein>
    <submittedName>
        <fullName evidence="1">Uncharacterized protein</fullName>
    </submittedName>
</protein>
<sequence length="41" mass="4606">MFIAIAIEEVNLSSDTKYKTIAATDVQLQAMYEKFHDGVLT</sequence>
<accession>A0A0A8YTP1</accession>
<organism evidence="1">
    <name type="scientific">Arundo donax</name>
    <name type="common">Giant reed</name>
    <name type="synonym">Donax arundinaceus</name>
    <dbReference type="NCBI Taxonomy" id="35708"/>
    <lineage>
        <taxon>Eukaryota</taxon>
        <taxon>Viridiplantae</taxon>
        <taxon>Streptophyta</taxon>
        <taxon>Embryophyta</taxon>
        <taxon>Tracheophyta</taxon>
        <taxon>Spermatophyta</taxon>
        <taxon>Magnoliopsida</taxon>
        <taxon>Liliopsida</taxon>
        <taxon>Poales</taxon>
        <taxon>Poaceae</taxon>
        <taxon>PACMAD clade</taxon>
        <taxon>Arundinoideae</taxon>
        <taxon>Arundineae</taxon>
        <taxon>Arundo</taxon>
    </lineage>
</organism>
<name>A0A0A8YTP1_ARUDO</name>
<dbReference type="EMBL" id="GBRH01269087">
    <property type="protein sequence ID" value="JAD28808.1"/>
    <property type="molecule type" value="Transcribed_RNA"/>
</dbReference>
<proteinExistence type="predicted"/>
<reference evidence="1" key="2">
    <citation type="journal article" date="2015" name="Data Brief">
        <title>Shoot transcriptome of the giant reed, Arundo donax.</title>
        <authorList>
            <person name="Barrero R.A."/>
            <person name="Guerrero F.D."/>
            <person name="Moolhuijzen P."/>
            <person name="Goolsby J.A."/>
            <person name="Tidwell J."/>
            <person name="Bellgard S.E."/>
            <person name="Bellgard M.I."/>
        </authorList>
    </citation>
    <scope>NUCLEOTIDE SEQUENCE</scope>
    <source>
        <tissue evidence="1">Shoot tissue taken approximately 20 cm above the soil surface</tissue>
    </source>
</reference>